<dbReference type="GO" id="GO:0006357">
    <property type="term" value="P:regulation of transcription by RNA polymerase II"/>
    <property type="evidence" value="ECO:0007669"/>
    <property type="project" value="TreeGrafter"/>
</dbReference>
<reference evidence="3" key="2">
    <citation type="submission" date="2022-06" db="UniProtKB">
        <authorList>
            <consortium name="EnsemblMetazoa"/>
        </authorList>
    </citation>
    <scope>IDENTIFICATION</scope>
</reference>
<dbReference type="InterPro" id="IPR050603">
    <property type="entry name" value="MYST_HAT"/>
</dbReference>
<proteinExistence type="predicted"/>
<dbReference type="Gene3D" id="3.40.630.30">
    <property type="match status" value="1"/>
</dbReference>
<feature type="domain" description="MYST-type HAT" evidence="2">
    <location>
        <begin position="1"/>
        <end position="99"/>
    </location>
</feature>
<keyword evidence="1" id="KW-0808">Transferase</keyword>
<dbReference type="GO" id="GO:0003682">
    <property type="term" value="F:chromatin binding"/>
    <property type="evidence" value="ECO:0007669"/>
    <property type="project" value="TreeGrafter"/>
</dbReference>
<accession>A0A8R2JUG3</accession>
<dbReference type="InterPro" id="IPR002717">
    <property type="entry name" value="HAT_MYST-type"/>
</dbReference>
<dbReference type="Proteomes" id="UP000007819">
    <property type="component" value="Chromosome A2"/>
</dbReference>
<dbReference type="AlphaFoldDB" id="A0A8R2JUG3"/>
<evidence type="ECO:0000256" key="1">
    <source>
        <dbReference type="ARBA" id="ARBA00022679"/>
    </source>
</evidence>
<dbReference type="EnsemblMetazoa" id="XM_029490747.1">
    <property type="protein sequence ID" value="XP_029346607.1"/>
    <property type="gene ID" value="LOC115034298"/>
</dbReference>
<dbReference type="KEGG" id="api:115034298"/>
<keyword evidence="4" id="KW-1185">Reference proteome</keyword>
<evidence type="ECO:0000313" key="4">
    <source>
        <dbReference type="Proteomes" id="UP000007819"/>
    </source>
</evidence>
<dbReference type="PROSITE" id="PS51726">
    <property type="entry name" value="MYST_HAT"/>
    <property type="match status" value="1"/>
</dbReference>
<name>A0A8R2JUG3_ACYPI</name>
<protein>
    <recommendedName>
        <fullName evidence="2">MYST-type HAT domain-containing protein</fullName>
    </recommendedName>
</protein>
<dbReference type="InterPro" id="IPR016181">
    <property type="entry name" value="Acyl_CoA_acyltransferase"/>
</dbReference>
<dbReference type="RefSeq" id="XP_029346607.1">
    <property type="nucleotide sequence ID" value="XM_029490747.1"/>
</dbReference>
<dbReference type="GO" id="GO:0070776">
    <property type="term" value="C:MOZ/MORF histone acetyltransferase complex"/>
    <property type="evidence" value="ECO:0007669"/>
    <property type="project" value="TreeGrafter"/>
</dbReference>
<dbReference type="GO" id="GO:0005634">
    <property type="term" value="C:nucleus"/>
    <property type="evidence" value="ECO:0007669"/>
    <property type="project" value="TreeGrafter"/>
</dbReference>
<dbReference type="GO" id="GO:0003712">
    <property type="term" value="F:transcription coregulator activity"/>
    <property type="evidence" value="ECO:0007669"/>
    <property type="project" value="TreeGrafter"/>
</dbReference>
<dbReference type="GO" id="GO:0010484">
    <property type="term" value="F:histone H3 acetyltransferase activity"/>
    <property type="evidence" value="ECO:0007669"/>
    <property type="project" value="TreeGrafter"/>
</dbReference>
<dbReference type="PANTHER" id="PTHR10615:SF217">
    <property type="entry name" value="HISTONE ACETYLTRANSFERASE"/>
    <property type="match status" value="1"/>
</dbReference>
<dbReference type="SUPFAM" id="SSF55729">
    <property type="entry name" value="Acyl-CoA N-acyltransferases (Nat)"/>
    <property type="match status" value="1"/>
</dbReference>
<evidence type="ECO:0000313" key="3">
    <source>
        <dbReference type="EnsemblMetazoa" id="XP_029346607.1"/>
    </source>
</evidence>
<dbReference type="OrthoDB" id="787137at2759"/>
<organism evidence="3 4">
    <name type="scientific">Acyrthosiphon pisum</name>
    <name type="common">Pea aphid</name>
    <dbReference type="NCBI Taxonomy" id="7029"/>
    <lineage>
        <taxon>Eukaryota</taxon>
        <taxon>Metazoa</taxon>
        <taxon>Ecdysozoa</taxon>
        <taxon>Arthropoda</taxon>
        <taxon>Hexapoda</taxon>
        <taxon>Insecta</taxon>
        <taxon>Pterygota</taxon>
        <taxon>Neoptera</taxon>
        <taxon>Paraneoptera</taxon>
        <taxon>Hemiptera</taxon>
        <taxon>Sternorrhyncha</taxon>
        <taxon>Aphidomorpha</taxon>
        <taxon>Aphidoidea</taxon>
        <taxon>Aphididae</taxon>
        <taxon>Macrosiphini</taxon>
        <taxon>Acyrthosiphon</taxon>
    </lineage>
</organism>
<evidence type="ECO:0000259" key="2">
    <source>
        <dbReference type="PROSITE" id="PS51726"/>
    </source>
</evidence>
<dbReference type="GeneID" id="115034298"/>
<sequence>MRHCYWRTPPGTEIYQSGDLSVFEVDGKVDKTYCQTLCRMGKLFLQLKTLDYGVEPFLFYIVTKNDGFVSVPIIINFILYFRSENSYWEAICSPIESCA</sequence>
<dbReference type="Pfam" id="PF01853">
    <property type="entry name" value="MOZ_SAS"/>
    <property type="match status" value="1"/>
</dbReference>
<dbReference type="PANTHER" id="PTHR10615">
    <property type="entry name" value="HISTONE ACETYLTRANSFERASE"/>
    <property type="match status" value="1"/>
</dbReference>
<reference evidence="4" key="1">
    <citation type="submission" date="2010-06" db="EMBL/GenBank/DDBJ databases">
        <authorList>
            <person name="Jiang H."/>
            <person name="Abraham K."/>
            <person name="Ali S."/>
            <person name="Alsbrooks S.L."/>
            <person name="Anim B.N."/>
            <person name="Anosike U.S."/>
            <person name="Attaway T."/>
            <person name="Bandaranaike D.P."/>
            <person name="Battles P.K."/>
            <person name="Bell S.N."/>
            <person name="Bell A.V."/>
            <person name="Beltran B."/>
            <person name="Bickham C."/>
            <person name="Bustamante Y."/>
            <person name="Caleb T."/>
            <person name="Canada A."/>
            <person name="Cardenas V."/>
            <person name="Carter K."/>
            <person name="Chacko J."/>
            <person name="Chandrabose M.N."/>
            <person name="Chavez D."/>
            <person name="Chavez A."/>
            <person name="Chen L."/>
            <person name="Chu H.-S."/>
            <person name="Claassen K.J."/>
            <person name="Cockrell R."/>
            <person name="Collins M."/>
            <person name="Cooper J.A."/>
            <person name="Cree A."/>
            <person name="Curry S.M."/>
            <person name="Da Y."/>
            <person name="Dao M.D."/>
            <person name="Das B."/>
            <person name="Davila M.-L."/>
            <person name="Davy-Carroll L."/>
            <person name="Denson S."/>
            <person name="Dinh H."/>
            <person name="Ebong V.E."/>
            <person name="Edwards J.R."/>
            <person name="Egan A."/>
            <person name="El-Daye J."/>
            <person name="Escobedo L."/>
            <person name="Fernandez S."/>
            <person name="Fernando P.R."/>
            <person name="Flagg N."/>
            <person name="Forbes L.D."/>
            <person name="Fowler R.G."/>
            <person name="Fu Q."/>
            <person name="Gabisi R.A."/>
            <person name="Ganer J."/>
            <person name="Garbino Pronczuk A."/>
            <person name="Garcia R.M."/>
            <person name="Garner T."/>
            <person name="Garrett T.E."/>
            <person name="Gonzalez D.A."/>
            <person name="Hamid H."/>
            <person name="Hawkins E.S."/>
            <person name="Hirani K."/>
            <person name="Hogues M.E."/>
            <person name="Hollins B."/>
            <person name="Hsiao C.-H."/>
            <person name="Jabil R."/>
            <person name="James M.L."/>
            <person name="Jhangiani S.N."/>
            <person name="Johnson B."/>
            <person name="Johnson Q."/>
            <person name="Joshi V."/>
            <person name="Kalu J.B."/>
            <person name="Kam C."/>
            <person name="Kashfia A."/>
            <person name="Keebler J."/>
            <person name="Kisamo H."/>
            <person name="Kovar C.L."/>
            <person name="Lago L.A."/>
            <person name="Lai C.-Y."/>
            <person name="Laidlaw J."/>
            <person name="Lara F."/>
            <person name="Le T.-K."/>
            <person name="Lee S.L."/>
            <person name="Legall F.H."/>
            <person name="Lemon S.J."/>
            <person name="Lewis L.R."/>
            <person name="Li B."/>
            <person name="Liu Y."/>
            <person name="Liu Y.-S."/>
            <person name="Lopez J."/>
            <person name="Lozado R.J."/>
            <person name="Lu J."/>
            <person name="Madu R.C."/>
            <person name="Maheshwari M."/>
            <person name="Maheshwari R."/>
            <person name="Malloy K."/>
            <person name="Martinez E."/>
            <person name="Mathew T."/>
            <person name="Mercado I.C."/>
            <person name="Mercado C."/>
            <person name="Meyer B."/>
            <person name="Montgomery K."/>
            <person name="Morgan M.B."/>
            <person name="Munidasa M."/>
            <person name="Nazareth L.V."/>
            <person name="Nelson J."/>
            <person name="Ng B.M."/>
            <person name="Nguyen N.B."/>
            <person name="Nguyen P.Q."/>
            <person name="Nguyen T."/>
            <person name="Obregon M."/>
            <person name="Okwuonu G.O."/>
            <person name="Onwere C.G."/>
            <person name="Orozco G."/>
            <person name="Parra A."/>
            <person name="Patel S."/>
            <person name="Patil S."/>
            <person name="Perez A."/>
            <person name="Perez Y."/>
            <person name="Pham C."/>
            <person name="Primus E.L."/>
            <person name="Pu L.-L."/>
            <person name="Puazo M."/>
            <person name="Qin X."/>
            <person name="Quiroz J.B."/>
            <person name="Reese J."/>
            <person name="Richards S."/>
            <person name="Rives C.M."/>
            <person name="Robberts R."/>
            <person name="Ruiz S.J."/>
            <person name="Ruiz M.J."/>
            <person name="Santibanez J."/>
            <person name="Schneider B.W."/>
            <person name="Sisson I."/>
            <person name="Smith M."/>
            <person name="Sodergren E."/>
            <person name="Song X.-Z."/>
            <person name="Song B.B."/>
            <person name="Summersgill H."/>
            <person name="Thelus R."/>
            <person name="Thornton R.D."/>
            <person name="Trejos Z.Y."/>
            <person name="Usmani K."/>
            <person name="Vattathil S."/>
            <person name="Villasana D."/>
            <person name="Walker D.L."/>
            <person name="Wang S."/>
            <person name="Wang K."/>
            <person name="White C.S."/>
            <person name="Williams A.C."/>
            <person name="Williamson J."/>
            <person name="Wilson K."/>
            <person name="Woghiren I.O."/>
            <person name="Woodworth J.R."/>
            <person name="Worley K.C."/>
            <person name="Wright R.A."/>
            <person name="Wu W."/>
            <person name="Young L."/>
            <person name="Zhang L."/>
            <person name="Zhang J."/>
            <person name="Zhu Y."/>
            <person name="Muzny D.M."/>
            <person name="Weinstock G."/>
            <person name="Gibbs R.A."/>
        </authorList>
    </citation>
    <scope>NUCLEOTIDE SEQUENCE [LARGE SCALE GENOMIC DNA]</scope>
    <source>
        <strain evidence="4">LSR1</strain>
    </source>
</reference>